<comment type="caution">
    <text evidence="4">The sequence shown here is derived from an EMBL/GenBank/DDBJ whole genome shotgun (WGS) entry which is preliminary data.</text>
</comment>
<dbReference type="Gene3D" id="2.40.50.90">
    <property type="match status" value="1"/>
</dbReference>
<evidence type="ECO:0000313" key="5">
    <source>
        <dbReference type="Proteomes" id="UP001159427"/>
    </source>
</evidence>
<evidence type="ECO:0000313" key="4">
    <source>
        <dbReference type="EMBL" id="CAH3181411.1"/>
    </source>
</evidence>
<keyword evidence="2" id="KW-0863">Zinc-finger</keyword>
<dbReference type="Pfam" id="PF03283">
    <property type="entry name" value="PAE"/>
    <property type="match status" value="1"/>
</dbReference>
<accession>A0ABN8RPJ2</accession>
<dbReference type="InterPro" id="IPR000571">
    <property type="entry name" value="Znf_CCCH"/>
</dbReference>
<keyword evidence="2" id="KW-0862">Zinc</keyword>
<feature type="zinc finger region" description="C3H1-type" evidence="2">
    <location>
        <begin position="126"/>
        <end position="154"/>
    </location>
</feature>
<feature type="non-terminal residue" evidence="4">
    <location>
        <position position="1"/>
    </location>
</feature>
<dbReference type="InterPro" id="IPR035437">
    <property type="entry name" value="SNase_OB-fold_sf"/>
</dbReference>
<evidence type="ECO:0000259" key="3">
    <source>
        <dbReference type="PROSITE" id="PS50103"/>
    </source>
</evidence>
<reference evidence="4 5" key="1">
    <citation type="submission" date="2022-05" db="EMBL/GenBank/DDBJ databases">
        <authorList>
            <consortium name="Genoscope - CEA"/>
            <person name="William W."/>
        </authorList>
    </citation>
    <scope>NUCLEOTIDE SEQUENCE [LARGE SCALE GENOMIC DNA]</scope>
</reference>
<sequence length="650" mass="74013">QVDITYRKPVLNLDLFDTTGDEDIFINQVLIDTGIAVFSENSQLETVTDIITMKVSREDLENTALSMKQKGSSPEEPINIDGFVSPTSPTSPLHGWDPMKEDFLSSKNTYAVNPDDLDIAFQGYQDLSRRVCRYFRTRSGCWRGDQCPNLHVKKGEDLHEMVEVFCDNMDSSVTLPDIGTWVAVRVTAVFNPGHFWVQFPYGTEPIEKSIMAAVCLDGSPPGIYLRNGTGVDKSKWIIFFEGGAWCHDPDTCYERSNTELGSSKCFPRYLRLEGLLSNRACHNPDFYTWTSVFIRYCDGASFTGDRAHPLEVNNRKLYFRGRRILDAVLDEFLRRGINHASEIIVGGRSAGALTAMIHSDYIRKRFQRATNASFRVLSDAGFFVDAPSLNGSEIIQSVFRQAYSLHNSSMSFNRGCVRAQKCKKEWRCFFPQYLIPFLSSPIFLVNSLYDLWQIAFLSNVPCVLKLNTCNTSELSYIMSFRDKTLQALRSVFNADTTAVFADACFVHTQTVMNDLWTNIRVQWTRENHVKRMLPHFLHLPFQALECFLGNVEPTFNHQKNGKKLDWSEDAMKTFSSLTEDKTLIAHVLSKAWNQTVYVDLWDTEGDEEIHINRVLIEKGFAHETDHTVSNPWNIEASFEVNPHKTVGLPG</sequence>
<keyword evidence="2" id="KW-0479">Metal-binding</keyword>
<dbReference type="PANTHER" id="PTHR21562:SF67">
    <property type="entry name" value="PECTIN ACETYLESTERASE"/>
    <property type="match status" value="1"/>
</dbReference>
<feature type="domain" description="C3H1-type" evidence="3">
    <location>
        <begin position="126"/>
        <end position="154"/>
    </location>
</feature>
<dbReference type="PROSITE" id="PS50103">
    <property type="entry name" value="ZF_C3H1"/>
    <property type="match status" value="1"/>
</dbReference>
<dbReference type="Proteomes" id="UP001159427">
    <property type="component" value="Unassembled WGS sequence"/>
</dbReference>
<evidence type="ECO:0000256" key="1">
    <source>
        <dbReference type="ARBA" id="ARBA00010213"/>
    </source>
</evidence>
<gene>
    <name evidence="4" type="ORF">PEVE_00013628</name>
</gene>
<organism evidence="4 5">
    <name type="scientific">Porites evermanni</name>
    <dbReference type="NCBI Taxonomy" id="104178"/>
    <lineage>
        <taxon>Eukaryota</taxon>
        <taxon>Metazoa</taxon>
        <taxon>Cnidaria</taxon>
        <taxon>Anthozoa</taxon>
        <taxon>Hexacorallia</taxon>
        <taxon>Scleractinia</taxon>
        <taxon>Fungiina</taxon>
        <taxon>Poritidae</taxon>
        <taxon>Porites</taxon>
    </lineage>
</organism>
<evidence type="ECO:0000256" key="2">
    <source>
        <dbReference type="PROSITE-ProRule" id="PRU00723"/>
    </source>
</evidence>
<dbReference type="EMBL" id="CALNXI010002007">
    <property type="protein sequence ID" value="CAH3181411.1"/>
    <property type="molecule type" value="Genomic_DNA"/>
</dbReference>
<keyword evidence="5" id="KW-1185">Reference proteome</keyword>
<comment type="similarity">
    <text evidence="1">Belongs to the pectinacetylesterase family. Notum subfamily.</text>
</comment>
<dbReference type="InterPro" id="IPR004963">
    <property type="entry name" value="PAE/NOTUM"/>
</dbReference>
<name>A0ABN8RPJ2_9CNID</name>
<dbReference type="SMART" id="SM00356">
    <property type="entry name" value="ZnF_C3H1"/>
    <property type="match status" value="1"/>
</dbReference>
<protein>
    <recommendedName>
        <fullName evidence="3">C3H1-type domain-containing protein</fullName>
    </recommendedName>
</protein>
<dbReference type="PANTHER" id="PTHR21562">
    <property type="entry name" value="NOTUM-RELATED"/>
    <property type="match status" value="1"/>
</dbReference>
<proteinExistence type="inferred from homology"/>